<evidence type="ECO:0000313" key="7">
    <source>
        <dbReference type="EMBL" id="CEO56334.1"/>
    </source>
</evidence>
<dbReference type="Gene3D" id="3.20.200.10">
    <property type="entry name" value="MHCK/EF2 kinase"/>
    <property type="match status" value="1"/>
</dbReference>
<keyword evidence="1" id="KW-0723">Serine/threonine-protein kinase</keyword>
<protein>
    <recommendedName>
        <fullName evidence="6">Alpha-type protein kinase domain-containing protein</fullName>
    </recommendedName>
</protein>
<keyword evidence="3" id="KW-0547">Nucleotide-binding</keyword>
<dbReference type="SMART" id="SM00811">
    <property type="entry name" value="Alpha_kinase"/>
    <property type="match status" value="1"/>
</dbReference>
<proteinExistence type="predicted"/>
<feature type="domain" description="Alpha-type protein kinase" evidence="6">
    <location>
        <begin position="44"/>
        <end position="269"/>
    </location>
</feature>
<keyword evidence="2" id="KW-0808">Transferase</keyword>
<evidence type="ECO:0000256" key="2">
    <source>
        <dbReference type="ARBA" id="ARBA00022679"/>
    </source>
</evidence>
<dbReference type="Pfam" id="PF02816">
    <property type="entry name" value="Alpha_kinase"/>
    <property type="match status" value="1"/>
</dbReference>
<evidence type="ECO:0000256" key="5">
    <source>
        <dbReference type="ARBA" id="ARBA00022840"/>
    </source>
</evidence>
<name>A0A0B7KGV2_BIOOC</name>
<sequence>MRECASCGRDLPRSSYTANQYAKGEGISRCAACVHGYRSDTPRATQSASGRYNDSSRCEVPCDELDDPFSEGSFRYVAKGRYTSGPRRGQASVVKWFKTGAVFESDYFTLDIKAVDKALEIVDRFNDLNIINKIVKINVPAVWTFDDEAGEWAGTKHLCEPFINNYVKFNSNSGWFNDSGSWGEVMQALSHFSYHVSGGFFVLCDLQGGIYQHEIVLSDPVILSRRREYGVTDLGPAGISSFFSQHECNNYCRPNWTQPANPEQHFEPLAGTTMIRRSVSTALSRPNNTRDLYY</sequence>
<dbReference type="InterPro" id="IPR011009">
    <property type="entry name" value="Kinase-like_dom_sf"/>
</dbReference>
<evidence type="ECO:0000256" key="3">
    <source>
        <dbReference type="ARBA" id="ARBA00022741"/>
    </source>
</evidence>
<dbReference type="EMBL" id="CDPU01000064">
    <property type="protein sequence ID" value="CEO56334.1"/>
    <property type="molecule type" value="Genomic_DNA"/>
</dbReference>
<accession>A0A0B7KGV2</accession>
<keyword evidence="4" id="KW-0418">Kinase</keyword>
<evidence type="ECO:0000256" key="4">
    <source>
        <dbReference type="ARBA" id="ARBA00022777"/>
    </source>
</evidence>
<gene>
    <name evidence="7" type="ORF">BN869_000012392_1</name>
</gene>
<organism evidence="7">
    <name type="scientific">Bionectria ochroleuca</name>
    <name type="common">Gliocladium roseum</name>
    <dbReference type="NCBI Taxonomy" id="29856"/>
    <lineage>
        <taxon>Eukaryota</taxon>
        <taxon>Fungi</taxon>
        <taxon>Dikarya</taxon>
        <taxon>Ascomycota</taxon>
        <taxon>Pezizomycotina</taxon>
        <taxon>Sordariomycetes</taxon>
        <taxon>Hypocreomycetidae</taxon>
        <taxon>Hypocreales</taxon>
        <taxon>Bionectriaceae</taxon>
        <taxon>Clonostachys</taxon>
    </lineage>
</organism>
<dbReference type="PANTHER" id="PTHR45992">
    <property type="entry name" value="EUKARYOTIC ELONGATION FACTOR 2 KINASE-RELATED"/>
    <property type="match status" value="1"/>
</dbReference>
<dbReference type="AlphaFoldDB" id="A0A0B7KGV2"/>
<dbReference type="InterPro" id="IPR004166">
    <property type="entry name" value="a-kinase_dom"/>
</dbReference>
<evidence type="ECO:0000256" key="1">
    <source>
        <dbReference type="ARBA" id="ARBA00022527"/>
    </source>
</evidence>
<dbReference type="GO" id="GO:0005524">
    <property type="term" value="F:ATP binding"/>
    <property type="evidence" value="ECO:0007669"/>
    <property type="project" value="UniProtKB-KW"/>
</dbReference>
<evidence type="ECO:0000259" key="6">
    <source>
        <dbReference type="PROSITE" id="PS51158"/>
    </source>
</evidence>
<dbReference type="CDD" id="cd17509">
    <property type="entry name" value="Alpha_kinase"/>
    <property type="match status" value="1"/>
</dbReference>
<dbReference type="PROSITE" id="PS51158">
    <property type="entry name" value="ALPHA_KINASE"/>
    <property type="match status" value="1"/>
</dbReference>
<dbReference type="GO" id="GO:0004674">
    <property type="term" value="F:protein serine/threonine kinase activity"/>
    <property type="evidence" value="ECO:0007669"/>
    <property type="project" value="UniProtKB-KW"/>
</dbReference>
<keyword evidence="5" id="KW-0067">ATP-binding</keyword>
<dbReference type="PANTHER" id="PTHR45992:SF11">
    <property type="entry name" value="ALPHA-TYPE PROTEIN KINASE DOMAIN-CONTAINING PROTEIN"/>
    <property type="match status" value="1"/>
</dbReference>
<dbReference type="SUPFAM" id="SSF56112">
    <property type="entry name" value="Protein kinase-like (PK-like)"/>
    <property type="match status" value="1"/>
</dbReference>
<dbReference type="InterPro" id="IPR051852">
    <property type="entry name" value="Alpha-type_PK"/>
</dbReference>
<reference evidence="7" key="1">
    <citation type="submission" date="2015-01" db="EMBL/GenBank/DDBJ databases">
        <authorList>
            <person name="Durling Mikael"/>
        </authorList>
    </citation>
    <scope>NUCLEOTIDE SEQUENCE</scope>
</reference>